<dbReference type="EMBL" id="CAVNYO010000186">
    <property type="protein sequence ID" value="CAK5272792.1"/>
    <property type="molecule type" value="Genomic_DNA"/>
</dbReference>
<accession>A0AAD2HEU6</accession>
<feature type="compositionally biased region" description="Low complexity" evidence="1">
    <location>
        <begin position="887"/>
        <end position="898"/>
    </location>
</feature>
<proteinExistence type="predicted"/>
<feature type="region of interest" description="Disordered" evidence="1">
    <location>
        <begin position="1"/>
        <end position="30"/>
    </location>
</feature>
<feature type="region of interest" description="Disordered" evidence="1">
    <location>
        <begin position="481"/>
        <end position="513"/>
    </location>
</feature>
<keyword evidence="3" id="KW-1185">Reference proteome</keyword>
<dbReference type="Gene3D" id="1.20.5.1000">
    <property type="entry name" value="arf6 gtpase in complex with a specific effector, jip4"/>
    <property type="match status" value="1"/>
</dbReference>
<sequence>MSPPRLPSAALPLSPPVHRGPISDTIPEPTTRPFSPLGVYNIRRYLLQHPVSAALWRIMRPSFLASDIAFAAAGASSDGRHAVAPNRFHSQFNDLYADLPTGPVGAQARLEWAAQVKTVLFDIATMLDRSTAGTTFIFHCTGRVPPSESSAVENMKADVYIPPGFFTDHPDADPAIAYLVQTCFEQIGLRACQSWWRRANARWGMFPTIYDVRHPRTPTRLIPYPETAGSAHFKFQGRPVHSLSPPTNLPVVDINNEPRGRSSAFDTPVFDLDEYTYPAAIEDLTSRNEDLEDQLLRMTAERDSLQTRVNALSEEVDQLRAGQAQVQPQTSRPPSTPSRSSRPPTYTESSRYRAIPLPAPMSPSTPSAANAPQSRVPNLMQILTQHGHADKFEMISMVIRLAKEYRWHAEMVRAGIPQAVVDNITFWHAIVEMFRNPTRDKPCFKITRDRVYSRKGEKIFAGGLVFSLDPMPPLGLTIAAASQPRQRAPAPPRAPLTSTQKAERKQERDRKKNAEDADVQAWWTYTFNYAKTLAERHEKTENYYLSIFFQGGANMIKHQEKINPFNAFKAIKAEELREAGGPTQNAPALSESFAEEYNALSSEEKQKFVDDFKEIKVSNASLKRTTPRGRAQDVANIIRNMKLLTLQIAGLCARVGIECMWLIVRNNTDFYMDPQWFFTSPHLERYMPLAVGRQWELSKVGAKVEAFAVAGCDELGASQYSFHHTVFLISPALFRTSKQRCDHLKTQIRTLVNEGLRKHHTILRMRRASYHSSGKVTANPNTTMQYVHYREDIVVGLGVELRGWTAGDIVNPSNLSTSVKVLVELRDALVSGDAHWAKLTREERKERRQEWDDDVVAGKVCPKSRETRSDKGKKRKQGEDEEHDNPDPSSDPASSTAPIVTEPDNPTPPPAKRAKKMGPKKSSAPADKENTPCASTRGKKAGRPRDDATTRQALTRIHAKKSFTSPEIIDDSEDEARLPLAGPTHGSADGAAAVTAPTLAASTMPTSTLI</sequence>
<organism evidence="2 3">
    <name type="scientific">Mycena citricolor</name>
    <dbReference type="NCBI Taxonomy" id="2018698"/>
    <lineage>
        <taxon>Eukaryota</taxon>
        <taxon>Fungi</taxon>
        <taxon>Dikarya</taxon>
        <taxon>Basidiomycota</taxon>
        <taxon>Agaricomycotina</taxon>
        <taxon>Agaricomycetes</taxon>
        <taxon>Agaricomycetidae</taxon>
        <taxon>Agaricales</taxon>
        <taxon>Marasmiineae</taxon>
        <taxon>Mycenaceae</taxon>
        <taxon>Mycena</taxon>
    </lineage>
</organism>
<gene>
    <name evidence="2" type="ORF">MYCIT1_LOCUS18691</name>
</gene>
<feature type="compositionally biased region" description="Low complexity" evidence="1">
    <location>
        <begin position="330"/>
        <end position="349"/>
    </location>
</feature>
<evidence type="ECO:0000256" key="1">
    <source>
        <dbReference type="SAM" id="MobiDB-lite"/>
    </source>
</evidence>
<evidence type="ECO:0000313" key="2">
    <source>
        <dbReference type="EMBL" id="CAK5272792.1"/>
    </source>
</evidence>
<feature type="region of interest" description="Disordered" evidence="1">
    <location>
        <begin position="318"/>
        <end position="349"/>
    </location>
</feature>
<dbReference type="Proteomes" id="UP001295794">
    <property type="component" value="Unassembled WGS sequence"/>
</dbReference>
<evidence type="ECO:0000313" key="3">
    <source>
        <dbReference type="Proteomes" id="UP001295794"/>
    </source>
</evidence>
<comment type="caution">
    <text evidence="2">The sequence shown here is derived from an EMBL/GenBank/DDBJ whole genome shotgun (WGS) entry which is preliminary data.</text>
</comment>
<name>A0AAD2HEU6_9AGAR</name>
<dbReference type="AlphaFoldDB" id="A0AAD2HEU6"/>
<feature type="compositionally biased region" description="Basic and acidic residues" evidence="1">
    <location>
        <begin position="501"/>
        <end position="513"/>
    </location>
</feature>
<protein>
    <submittedName>
        <fullName evidence="2">Uncharacterized protein</fullName>
    </submittedName>
</protein>
<feature type="region of interest" description="Disordered" evidence="1">
    <location>
        <begin position="859"/>
        <end position="991"/>
    </location>
</feature>
<reference evidence="2" key="1">
    <citation type="submission" date="2023-11" db="EMBL/GenBank/DDBJ databases">
        <authorList>
            <person name="De Vega J J."/>
            <person name="De Vega J J."/>
        </authorList>
    </citation>
    <scope>NUCLEOTIDE SEQUENCE</scope>
</reference>